<keyword evidence="1" id="KW-1133">Transmembrane helix</keyword>
<dbReference type="OrthoDB" id="6210373at2"/>
<evidence type="ECO:0000313" key="5">
    <source>
        <dbReference type="EMBL" id="RIW00051.1"/>
    </source>
</evidence>
<gene>
    <name evidence="4" type="ORF">AL538_24025</name>
    <name evidence="5" type="ORF">DS957_027545</name>
</gene>
<name>A0A3A1PS18_VIBHA</name>
<evidence type="ECO:0000256" key="2">
    <source>
        <dbReference type="SAM" id="SignalP"/>
    </source>
</evidence>
<keyword evidence="1" id="KW-0812">Transmembrane</keyword>
<dbReference type="EMBL" id="QOUW02000235">
    <property type="protein sequence ID" value="RIW00051.1"/>
    <property type="molecule type" value="Genomic_DNA"/>
</dbReference>
<dbReference type="Pfam" id="PF13487">
    <property type="entry name" value="HD_5"/>
    <property type="match status" value="1"/>
</dbReference>
<organism evidence="5 7">
    <name type="scientific">Vibrio harveyi</name>
    <name type="common">Beneckea harveyi</name>
    <dbReference type="NCBI Taxonomy" id="669"/>
    <lineage>
        <taxon>Bacteria</taxon>
        <taxon>Pseudomonadati</taxon>
        <taxon>Pseudomonadota</taxon>
        <taxon>Gammaproteobacteria</taxon>
        <taxon>Vibrionales</taxon>
        <taxon>Vibrionaceae</taxon>
        <taxon>Vibrio</taxon>
    </lineage>
</organism>
<keyword evidence="6" id="KW-1185">Reference proteome</keyword>
<feature type="signal peptide" evidence="2">
    <location>
        <begin position="1"/>
        <end position="22"/>
    </location>
</feature>
<dbReference type="PANTHER" id="PTHR45228">
    <property type="entry name" value="CYCLIC DI-GMP PHOSPHODIESTERASE TM_0186-RELATED"/>
    <property type="match status" value="1"/>
</dbReference>
<dbReference type="CDD" id="cd00077">
    <property type="entry name" value="HDc"/>
    <property type="match status" value="1"/>
</dbReference>
<dbReference type="PROSITE" id="PS51832">
    <property type="entry name" value="HD_GYP"/>
    <property type="match status" value="1"/>
</dbReference>
<reference evidence="4" key="2">
    <citation type="submission" date="2018-01" db="EMBL/GenBank/DDBJ databases">
        <title>FDA dAtabase for Regulatory Grade micrObial Sequences (FDA-ARGOS): Supporting development and validation of Infectious Disease Dx tests.</title>
        <authorList>
            <person name="Hoffmann M."/>
            <person name="Allard M."/>
            <person name="Evans P."/>
            <person name="Brown E."/>
            <person name="Tallon L."/>
            <person name="Sadzewicz L."/>
            <person name="Sengamalay N."/>
            <person name="Ott S."/>
            <person name="Godinez A."/>
            <person name="Nagaraj S."/>
            <person name="Vyas G."/>
            <person name="Aluvathingal J."/>
            <person name="Nadendla S."/>
            <person name="Geyer C."/>
            <person name="Sichtig H."/>
        </authorList>
    </citation>
    <scope>NUCLEOTIDE SEQUENCE</scope>
    <source>
        <strain evidence="4">FDAARGOS_107</strain>
    </source>
</reference>
<dbReference type="SMART" id="SM00471">
    <property type="entry name" value="HDc"/>
    <property type="match status" value="1"/>
</dbReference>
<keyword evidence="2" id="KW-0732">Signal</keyword>
<dbReference type="KEGG" id="vhr:AL538_24025"/>
<evidence type="ECO:0000313" key="4">
    <source>
        <dbReference type="EMBL" id="AMG00747.1"/>
    </source>
</evidence>
<dbReference type="SUPFAM" id="SSF109604">
    <property type="entry name" value="HD-domain/PDEase-like"/>
    <property type="match status" value="1"/>
</dbReference>
<evidence type="ECO:0000313" key="6">
    <source>
        <dbReference type="Proteomes" id="UP000067422"/>
    </source>
</evidence>
<dbReference type="Proteomes" id="UP000253437">
    <property type="component" value="Unassembled WGS sequence"/>
</dbReference>
<dbReference type="Proteomes" id="UP000067422">
    <property type="component" value="Chromosome 2"/>
</dbReference>
<proteinExistence type="predicted"/>
<dbReference type="GO" id="GO:0008081">
    <property type="term" value="F:phosphoric diester hydrolase activity"/>
    <property type="evidence" value="ECO:0007669"/>
    <property type="project" value="UniProtKB-ARBA"/>
</dbReference>
<evidence type="ECO:0000313" key="7">
    <source>
        <dbReference type="Proteomes" id="UP000253437"/>
    </source>
</evidence>
<feature type="transmembrane region" description="Helical" evidence="1">
    <location>
        <begin position="342"/>
        <end position="363"/>
    </location>
</feature>
<dbReference type="InterPro" id="IPR003607">
    <property type="entry name" value="HD/PDEase_dom"/>
</dbReference>
<dbReference type="RefSeq" id="WP_005451713.1">
    <property type="nucleotide sequence ID" value="NZ_AP031615.1"/>
</dbReference>
<keyword evidence="1" id="KW-0472">Membrane</keyword>
<protein>
    <submittedName>
        <fullName evidence="5">HD domain-containing protein</fullName>
    </submittedName>
</protein>
<evidence type="ECO:0000256" key="1">
    <source>
        <dbReference type="SAM" id="Phobius"/>
    </source>
</evidence>
<dbReference type="Gene3D" id="1.10.3210.10">
    <property type="entry name" value="Hypothetical protein af1432"/>
    <property type="match status" value="1"/>
</dbReference>
<dbReference type="InterPro" id="IPR052020">
    <property type="entry name" value="Cyclic_di-GMP/3'3'-cGAMP_PDE"/>
</dbReference>
<sequence>MFKRLTRLLGLLLCLGTAAVNADNTDWEIERVLVLHSYEPSYQWTSDIQKGIEEGFKQTNSEVKLSIEYLDAKRVHTDGYFRRMANYLKLKYKDYEFDGVIISDDAALQFAKRYLANDERFTPLVAVGINDADATLDTLSSSGSVLYEQDRVAENILLINQLRPQIKNLYYLADRSMTSELIHERVVAEMKKFPQINLIELRDETLDDASKQLENISPNDAVLLTHFNTEAEQGHYHSYQQVAHVIGAKSAAPVFVLWEMYLEEPGILGGFVNRSEQYGYEAAELMAGKLGLSMTKVDDELISEAVLDFTAIQKYGISRYDIPESAHIINAPPPAIQVNIKLLLFACALIILLFLVIVSQFMTMRQRKVIDQKNRKIVTLQKRTLSVQKEMIHILGEAIECRSGETGQHVKRVARLSATLAEFYGLSHREVEMIEVISPMHDVGKISVPESILDKKGKLDADEWEIMKRHTTKGFELLNNREGEITKLAAIVAHEHHERWDGTGYPNGLKGEDIHLFARIVAIADVFDALFTERCYKRAWTTEEVVELFRQEKGKHFDPVLTQLLLNNLDDFIEVRYLYPDNEV</sequence>
<dbReference type="InterPro" id="IPR037522">
    <property type="entry name" value="HD_GYP_dom"/>
</dbReference>
<dbReference type="PANTHER" id="PTHR45228:SF9">
    <property type="entry name" value="3'3'-CGAMP-SPECIFIC PHOSPHODIESTERASE 2"/>
    <property type="match status" value="1"/>
</dbReference>
<feature type="chain" id="PRO_5044588033" evidence="2">
    <location>
        <begin position="23"/>
        <end position="584"/>
    </location>
</feature>
<dbReference type="EMBL" id="CP014039">
    <property type="protein sequence ID" value="AMG00747.1"/>
    <property type="molecule type" value="Genomic_DNA"/>
</dbReference>
<feature type="domain" description="HD-GYP" evidence="3">
    <location>
        <begin position="384"/>
        <end position="581"/>
    </location>
</feature>
<reference evidence="6" key="1">
    <citation type="submission" date="2015-12" db="EMBL/GenBank/DDBJ databases">
        <title>FDA dAtabase for Regulatory Grade micrObial Sequences (FDA-ARGOS): Supporting development and validation of Infectious Disease Dx tests.</title>
        <authorList>
            <person name="Hoffmann M."/>
            <person name="Allard M."/>
            <person name="Evans P."/>
            <person name="Brown E."/>
            <person name="Tallon L.J."/>
            <person name="Sadzewicz L."/>
            <person name="Sengamalay N."/>
            <person name="Ott S."/>
            <person name="Godinez A."/>
            <person name="Nagaraj S."/>
            <person name="Vyas G."/>
            <person name="Aluvathingal J."/>
            <person name="Nadendla S."/>
            <person name="Geyer C."/>
            <person name="Sichtig H."/>
        </authorList>
    </citation>
    <scope>NUCLEOTIDE SEQUENCE [LARGE SCALE GENOMIC DNA]</scope>
    <source>
        <strain evidence="6">ATCC 43516</strain>
    </source>
</reference>
<evidence type="ECO:0000259" key="3">
    <source>
        <dbReference type="PROSITE" id="PS51832"/>
    </source>
</evidence>
<accession>A0A3A1PS18</accession>
<dbReference type="AlphaFoldDB" id="A0A3A1PS18"/>
<reference evidence="5 7" key="3">
    <citation type="submission" date="2018-08" db="EMBL/GenBank/DDBJ databases">
        <title>Vibrio harveyi strains pathogenic to white snook Centropomus viridis Lockington (1877) and potential probiotic bacteria.</title>
        <authorList>
            <person name="Soto-Rodriguez S."/>
            <person name="Gomez-Gil B."/>
            <person name="Lozano-Olvera R."/>
        </authorList>
    </citation>
    <scope>NUCLEOTIDE SEQUENCE [LARGE SCALE GENOMIC DNA]</scope>
    <source>
        <strain evidence="5 7">CAIM 1508</strain>
    </source>
</reference>